<feature type="region of interest" description="Disordered" evidence="7">
    <location>
        <begin position="880"/>
        <end position="914"/>
    </location>
</feature>
<sequence>MEITTAPFIDRAFIYIESVVAQRFFITTSRDMTARIFSLHPTEGFVPTTLSGHRDALKGAWFSLDQETIYTVSKDGALFVWKNAIRATLQNAGTGDSDNEIMDIDGDSIKPADPKRWRCVKRHYFNQAGAKVQSCAYHPESHLLVVGFSSGIFGIWEMPEFTNIHTLSSRDPHLAGGCFLIIHFRQIRHFFSISQKRIDSVSINPTGEWLAFGSSALGQLLVWEWQSESYVLKQQGHFYDMNTLSYSADGQSIVTGGDDGKVKVWNTTSGFCFVTFSEHTSGVAAVEFAKQGRVVFSASLDGTVRAFDLNRYRNFRTFTSPIPTQFTSLAVDPSGEIVCAGSMDTFEIFVWSVQTGKLLDVLAGHEGPVSCLAFSSTGLQLASGSWDKTVRIWDVFGRKKAVETFTHGTDVLAIAYRPDGREIACSTLDGQIAFWDLADGKQTGLVEGRTDISGGRKSTDRMTAENSASGKSFNSLCYTADGSCVLGGGNSKYVCIYDVRTHLLLRKFTISQNLSLDGTQEFLNSRNMTDAGPLDLILDNDDLSDPEDRFDRSLPGAAKGDLSLRRTRPEARTKSVRFSPTGRAWAAASTEGLLIYSLDDALLFDPFDLEIDITPDSVLATLYSQEYLKALCMAFRLNEKPLIQKVYEAVPPEDVEIVSRDLPQKYLERLLKFLAGYMEQSPHVEFHLLWVTRLLMAHGRYLREHRGEFQSVFRGLQRGVGKVQEDIGRLVTSPLIPHRKKPHRCPNFSQTRGNVNAPRMTPYLQEQSLLLTSTAVTTSSNSSSPTSPTYADHLRRPPTPQNSQTYTLDQVQDWTEDQVVEWLHDVGFGGHEHAFADNGINGGLLLEIDHQTLKELEIPTVGERVKILSAVKQLRRDCLGSPTSRYTKDRPTLVLPPWDVRPNQTTVSPSSSSSLLPHLANHNLFLSGLSSHHGQAPPSYHQSQLQPETTRSDPNDKYSIALKGSTTLPANAVQRSNSFTRILGRTESKRITIKNGKIDEKDKEKAGDLYTPTSPSTIGYQRSSIAHHFVGYLFSKRNSLEGPTITGGIMSVDKVKQQCVRVFGEDGQHRIVEVLSTPDVRTIMTKVLHKFGIETENVGKYSIFVGSSDTGAGKFYQIRFAAV</sequence>
<dbReference type="CDD" id="cd00200">
    <property type="entry name" value="WD40"/>
    <property type="match status" value="1"/>
</dbReference>
<dbReference type="InterPro" id="IPR001680">
    <property type="entry name" value="WD40_rpt"/>
</dbReference>
<dbReference type="SUPFAM" id="SSF47769">
    <property type="entry name" value="SAM/Pointed domain"/>
    <property type="match status" value="1"/>
</dbReference>
<feature type="compositionally biased region" description="Polar residues" evidence="7">
    <location>
        <begin position="940"/>
        <end position="949"/>
    </location>
</feature>
<keyword evidence="3 6" id="KW-0853">WD repeat</keyword>
<dbReference type="Pfam" id="PF00400">
    <property type="entry name" value="WD40"/>
    <property type="match status" value="5"/>
</dbReference>
<dbReference type="PROSITE" id="PS50105">
    <property type="entry name" value="SAM_DOMAIN"/>
    <property type="match status" value="1"/>
</dbReference>
<comment type="similarity">
    <text evidence="2">Belongs to the WD repeat PWP2 family.</text>
</comment>
<dbReference type="Gene3D" id="1.10.150.50">
    <property type="entry name" value="Transcription Factor, Ets-1"/>
    <property type="match status" value="1"/>
</dbReference>
<keyword evidence="4" id="KW-0677">Repeat</keyword>
<dbReference type="Proteomes" id="UP000268093">
    <property type="component" value="Unassembled WGS sequence"/>
</dbReference>
<dbReference type="PROSITE" id="PS50082">
    <property type="entry name" value="WD_REPEATS_2"/>
    <property type="match status" value="5"/>
</dbReference>
<evidence type="ECO:0000313" key="9">
    <source>
        <dbReference type="EMBL" id="RUP36516.1"/>
    </source>
</evidence>
<comment type="subcellular location">
    <subcellularLocation>
        <location evidence="1">Nucleus</location>
        <location evidence="1">Nucleolus</location>
    </subcellularLocation>
</comment>
<feature type="region of interest" description="Disordered" evidence="7">
    <location>
        <begin position="774"/>
        <end position="804"/>
    </location>
</feature>
<evidence type="ECO:0000256" key="6">
    <source>
        <dbReference type="PROSITE-ProRule" id="PRU00221"/>
    </source>
</evidence>
<dbReference type="PANTHER" id="PTHR19858:SF0">
    <property type="entry name" value="PERIODIC TRYPTOPHAN PROTEIN 2 HOMOLOG"/>
    <property type="match status" value="1"/>
</dbReference>
<dbReference type="AlphaFoldDB" id="A0A433CCZ1"/>
<protein>
    <recommendedName>
        <fullName evidence="8">SAM domain-containing protein</fullName>
    </recommendedName>
</protein>
<dbReference type="Gene3D" id="3.10.20.90">
    <property type="entry name" value="Phosphatidylinositol 3-kinase Catalytic Subunit, Chain A, domain 1"/>
    <property type="match status" value="1"/>
</dbReference>
<feature type="compositionally biased region" description="Low complexity" evidence="7">
    <location>
        <begin position="774"/>
        <end position="789"/>
    </location>
</feature>
<feature type="repeat" description="WD" evidence="6">
    <location>
        <begin position="362"/>
        <end position="395"/>
    </location>
</feature>
<feature type="region of interest" description="Disordered" evidence="7">
    <location>
        <begin position="928"/>
        <end position="958"/>
    </location>
</feature>
<accession>A0A433CCZ1</accession>
<dbReference type="GO" id="GO:0034388">
    <property type="term" value="C:Pwp2p-containing subcomplex of 90S preribosome"/>
    <property type="evidence" value="ECO:0007669"/>
    <property type="project" value="TreeGrafter"/>
</dbReference>
<evidence type="ECO:0000259" key="8">
    <source>
        <dbReference type="PROSITE" id="PS50105"/>
    </source>
</evidence>
<dbReference type="InterPro" id="IPR013761">
    <property type="entry name" value="SAM/pointed_sf"/>
</dbReference>
<evidence type="ECO:0000256" key="4">
    <source>
        <dbReference type="ARBA" id="ARBA00022737"/>
    </source>
</evidence>
<dbReference type="InterPro" id="IPR036322">
    <property type="entry name" value="WD40_repeat_dom_sf"/>
</dbReference>
<dbReference type="InterPro" id="IPR007148">
    <property type="entry name" value="SSU_processome_Utp12"/>
</dbReference>
<evidence type="ECO:0000256" key="3">
    <source>
        <dbReference type="ARBA" id="ARBA00022574"/>
    </source>
</evidence>
<proteinExistence type="inferred from homology"/>
<dbReference type="InterPro" id="IPR020472">
    <property type="entry name" value="WD40_PAC1"/>
</dbReference>
<dbReference type="SMART" id="SM00454">
    <property type="entry name" value="SAM"/>
    <property type="match status" value="1"/>
</dbReference>
<feature type="domain" description="SAM" evidence="8">
    <location>
        <begin position="814"/>
        <end position="877"/>
    </location>
</feature>
<dbReference type="InterPro" id="IPR015943">
    <property type="entry name" value="WD40/YVTN_repeat-like_dom_sf"/>
</dbReference>
<gene>
    <name evidence="9" type="ORF">BC936DRAFT_138469</name>
</gene>
<keyword evidence="10" id="KW-1185">Reference proteome</keyword>
<dbReference type="InterPro" id="IPR011047">
    <property type="entry name" value="Quinoprotein_ADH-like_sf"/>
</dbReference>
<evidence type="ECO:0000256" key="1">
    <source>
        <dbReference type="ARBA" id="ARBA00004604"/>
    </source>
</evidence>
<reference evidence="9 10" key="1">
    <citation type="journal article" date="2018" name="New Phytol.">
        <title>Phylogenomics of Endogonaceae and evolution of mycorrhizas within Mucoromycota.</title>
        <authorList>
            <person name="Chang Y."/>
            <person name="Desiro A."/>
            <person name="Na H."/>
            <person name="Sandor L."/>
            <person name="Lipzen A."/>
            <person name="Clum A."/>
            <person name="Barry K."/>
            <person name="Grigoriev I.V."/>
            <person name="Martin F.M."/>
            <person name="Stajich J.E."/>
            <person name="Smith M.E."/>
            <person name="Bonito G."/>
            <person name="Spatafora J.W."/>
        </authorList>
    </citation>
    <scope>NUCLEOTIDE SEQUENCE [LARGE SCALE GENOMIC DNA]</scope>
    <source>
        <strain evidence="9 10">GMNB39</strain>
    </source>
</reference>
<dbReference type="OrthoDB" id="3142434at2759"/>
<dbReference type="PANTHER" id="PTHR19858">
    <property type="entry name" value="WD40 REPEAT PROTEIN"/>
    <property type="match status" value="1"/>
</dbReference>
<dbReference type="GO" id="GO:0000028">
    <property type="term" value="P:ribosomal small subunit assembly"/>
    <property type="evidence" value="ECO:0007669"/>
    <property type="project" value="TreeGrafter"/>
</dbReference>
<dbReference type="PRINTS" id="PR00320">
    <property type="entry name" value="GPROTEINBRPT"/>
</dbReference>
<dbReference type="GO" id="GO:0000462">
    <property type="term" value="P:maturation of SSU-rRNA from tricistronic rRNA transcript (SSU-rRNA, 5.8S rRNA, LSU-rRNA)"/>
    <property type="evidence" value="ECO:0007669"/>
    <property type="project" value="TreeGrafter"/>
</dbReference>
<feature type="repeat" description="WD" evidence="6">
    <location>
        <begin position="50"/>
        <end position="82"/>
    </location>
</feature>
<feature type="repeat" description="WD" evidence="6">
    <location>
        <begin position="234"/>
        <end position="275"/>
    </location>
</feature>
<dbReference type="Gene3D" id="2.130.10.10">
    <property type="entry name" value="YVTN repeat-like/Quinoprotein amine dehydrogenase"/>
    <property type="match status" value="3"/>
</dbReference>
<dbReference type="SUPFAM" id="SSF50978">
    <property type="entry name" value="WD40 repeat-like"/>
    <property type="match status" value="1"/>
</dbReference>
<dbReference type="Pfam" id="PF04003">
    <property type="entry name" value="Utp12"/>
    <property type="match status" value="1"/>
</dbReference>
<evidence type="ECO:0000256" key="2">
    <source>
        <dbReference type="ARBA" id="ARBA00010226"/>
    </source>
</evidence>
<dbReference type="SMART" id="SM00320">
    <property type="entry name" value="WD40"/>
    <property type="match status" value="10"/>
</dbReference>
<evidence type="ECO:0000256" key="5">
    <source>
        <dbReference type="ARBA" id="ARBA00023242"/>
    </source>
</evidence>
<dbReference type="InterPro" id="IPR019775">
    <property type="entry name" value="WD40_repeat_CS"/>
</dbReference>
<evidence type="ECO:0000313" key="10">
    <source>
        <dbReference type="Proteomes" id="UP000268093"/>
    </source>
</evidence>
<dbReference type="Pfam" id="PF00536">
    <property type="entry name" value="SAM_1"/>
    <property type="match status" value="1"/>
</dbReference>
<dbReference type="SUPFAM" id="SSF50998">
    <property type="entry name" value="Quinoprotein alcohol dehydrogenase-like"/>
    <property type="match status" value="2"/>
</dbReference>
<name>A0A433CCZ1_9FUNG</name>
<organism evidence="9 10">
    <name type="scientific">Jimgerdemannia flammicorona</name>
    <dbReference type="NCBI Taxonomy" id="994334"/>
    <lineage>
        <taxon>Eukaryota</taxon>
        <taxon>Fungi</taxon>
        <taxon>Fungi incertae sedis</taxon>
        <taxon>Mucoromycota</taxon>
        <taxon>Mucoromycotina</taxon>
        <taxon>Endogonomycetes</taxon>
        <taxon>Endogonales</taxon>
        <taxon>Endogonaceae</taxon>
        <taxon>Jimgerdemannia</taxon>
    </lineage>
</organism>
<keyword evidence="5" id="KW-0539">Nucleus</keyword>
<dbReference type="InterPro" id="IPR001660">
    <property type="entry name" value="SAM"/>
</dbReference>
<comment type="caution">
    <text evidence="9">The sequence shown here is derived from an EMBL/GenBank/DDBJ whole genome shotgun (WGS) entry which is preliminary data.</text>
</comment>
<dbReference type="PROSITE" id="PS00678">
    <property type="entry name" value="WD_REPEATS_1"/>
    <property type="match status" value="2"/>
</dbReference>
<feature type="repeat" description="WD" evidence="6">
    <location>
        <begin position="276"/>
        <end position="317"/>
    </location>
</feature>
<dbReference type="InterPro" id="IPR027145">
    <property type="entry name" value="PWP2"/>
</dbReference>
<dbReference type="GO" id="GO:0032040">
    <property type="term" value="C:small-subunit processome"/>
    <property type="evidence" value="ECO:0007669"/>
    <property type="project" value="TreeGrafter"/>
</dbReference>
<dbReference type="PROSITE" id="PS50294">
    <property type="entry name" value="WD_REPEATS_REGION"/>
    <property type="match status" value="4"/>
</dbReference>
<dbReference type="EMBL" id="RBNI01013151">
    <property type="protein sequence ID" value="RUP36516.1"/>
    <property type="molecule type" value="Genomic_DNA"/>
</dbReference>
<evidence type="ECO:0000256" key="7">
    <source>
        <dbReference type="SAM" id="MobiDB-lite"/>
    </source>
</evidence>
<feature type="repeat" description="WD" evidence="6">
    <location>
        <begin position="404"/>
        <end position="445"/>
    </location>
</feature>